<accession>A0A168VWG6</accession>
<name>A0A168VWG6_9BACL</name>
<feature type="transmembrane region" description="Helical" evidence="1">
    <location>
        <begin position="70"/>
        <end position="92"/>
    </location>
</feature>
<dbReference type="Proteomes" id="UP000076623">
    <property type="component" value="Chromosome"/>
</dbReference>
<keyword evidence="1" id="KW-1133">Transmembrane helix</keyword>
<keyword evidence="1" id="KW-0472">Membrane</keyword>
<gene>
    <name evidence="2" type="ORF">ABE65_006965</name>
</gene>
<dbReference type="STRING" id="1221500.ABE65_006965"/>
<dbReference type="AlphaFoldDB" id="A0A168VWG6"/>
<evidence type="ECO:0000313" key="2">
    <source>
        <dbReference type="EMBL" id="ANC76555.1"/>
    </source>
</evidence>
<dbReference type="KEGG" id="fpn:ABE65_006965"/>
<reference evidence="2 3" key="1">
    <citation type="submission" date="2016-04" db="EMBL/GenBank/DDBJ databases">
        <title>Complete genome sequence of Fictibacillus phosphorivorans G25-29, a strain toxic to nematodes.</title>
        <authorList>
            <person name="Zheng Z."/>
        </authorList>
    </citation>
    <scope>NUCLEOTIDE SEQUENCE [LARGE SCALE GENOMIC DNA]</scope>
    <source>
        <strain evidence="2 3">G25-29</strain>
    </source>
</reference>
<sequence length="364" mass="43045">MKKLIILTKTFSLSFFSFISIYGLFLLLGDIEGLFIGVFILLVCFFTFSIRFIGLVIGRRKILAMKRYQPNLIFITVIAFSTAILSVSNYTLETSLKHSLSARVKNHFYLEAVLVEKDRIFERVSFLSTLENMNVSSASVFYEPQDKELAGSAIRHIRKMQSYHNGWIDVHEALPVTLILYRNPLIFQQHLPHHSYENLQALYVPSQETIHLLVTNEMDENPDQFLELVGHEYTHHWMISYLLENKLDNRHLPRWFEEGIAEYAGKQSVREVPIFVPLNFIPFTRLHTVEDWAYENRRKSSHRPYRQSYYAIDQLVKDGNESKIKILLLNKQKNFYRLFEEVTDESLIEFEVRFLREEFMNLKR</sequence>
<protein>
    <recommendedName>
        <fullName evidence="4">Peptidase MA-like domain-containing protein</fullName>
    </recommendedName>
</protein>
<organism evidence="2 3">
    <name type="scientific">Fictibacillus phosphorivorans</name>
    <dbReference type="NCBI Taxonomy" id="1221500"/>
    <lineage>
        <taxon>Bacteria</taxon>
        <taxon>Bacillati</taxon>
        <taxon>Bacillota</taxon>
        <taxon>Bacilli</taxon>
        <taxon>Bacillales</taxon>
        <taxon>Fictibacillaceae</taxon>
        <taxon>Fictibacillus</taxon>
    </lineage>
</organism>
<feature type="transmembrane region" description="Helical" evidence="1">
    <location>
        <begin position="34"/>
        <end position="58"/>
    </location>
</feature>
<dbReference type="EMBL" id="CP015378">
    <property type="protein sequence ID" value="ANC76555.1"/>
    <property type="molecule type" value="Genomic_DNA"/>
</dbReference>
<feature type="transmembrane region" description="Helical" evidence="1">
    <location>
        <begin position="7"/>
        <end position="28"/>
    </location>
</feature>
<evidence type="ECO:0000256" key="1">
    <source>
        <dbReference type="SAM" id="Phobius"/>
    </source>
</evidence>
<evidence type="ECO:0000313" key="3">
    <source>
        <dbReference type="Proteomes" id="UP000076623"/>
    </source>
</evidence>
<keyword evidence="1" id="KW-0812">Transmembrane</keyword>
<proteinExistence type="predicted"/>
<keyword evidence="3" id="KW-1185">Reference proteome</keyword>
<evidence type="ECO:0008006" key="4">
    <source>
        <dbReference type="Google" id="ProtNLM"/>
    </source>
</evidence>